<dbReference type="SUPFAM" id="SSF49478">
    <property type="entry name" value="Cna protein B-type domain"/>
    <property type="match status" value="1"/>
</dbReference>
<reference evidence="2 3" key="1">
    <citation type="submission" date="2017-06" db="EMBL/GenBank/DDBJ databases">
        <title>Ensifer strains isolated from leguminous trees and herbs display diverse denitrification phenotypes with some acting as strong N2O sinks.</title>
        <authorList>
            <person name="Woliy K."/>
            <person name="Mania D."/>
            <person name="Bakken L.R."/>
            <person name="Frostegard A."/>
        </authorList>
    </citation>
    <scope>NUCLEOTIDE SEQUENCE [LARGE SCALE GENOMIC DNA]</scope>
    <source>
        <strain evidence="2 3">AC50a</strain>
    </source>
</reference>
<keyword evidence="1" id="KW-0732">Signal</keyword>
<dbReference type="InterPro" id="IPR047589">
    <property type="entry name" value="DUF11_rpt"/>
</dbReference>
<accession>A0A2J0Z982</accession>
<evidence type="ECO:0000313" key="3">
    <source>
        <dbReference type="Proteomes" id="UP000231987"/>
    </source>
</evidence>
<evidence type="ECO:0008006" key="4">
    <source>
        <dbReference type="Google" id="ProtNLM"/>
    </source>
</evidence>
<evidence type="ECO:0000313" key="2">
    <source>
        <dbReference type="EMBL" id="PJR17071.1"/>
    </source>
</evidence>
<dbReference type="RefSeq" id="WP_100669715.1">
    <property type="nucleotide sequence ID" value="NZ_NJGD01000001.1"/>
</dbReference>
<dbReference type="NCBIfam" id="TIGR01451">
    <property type="entry name" value="B_ant_repeat"/>
    <property type="match status" value="1"/>
</dbReference>
<evidence type="ECO:0000256" key="1">
    <source>
        <dbReference type="SAM" id="SignalP"/>
    </source>
</evidence>
<dbReference type="SUPFAM" id="SSF56935">
    <property type="entry name" value="Porins"/>
    <property type="match status" value="1"/>
</dbReference>
<gene>
    <name evidence="2" type="ORF">CEJ86_02485</name>
</gene>
<protein>
    <recommendedName>
        <fullName evidence="4">DUF11 domain-containing protein</fullName>
    </recommendedName>
</protein>
<dbReference type="InterPro" id="IPR013783">
    <property type="entry name" value="Ig-like_fold"/>
</dbReference>
<feature type="signal peptide" evidence="1">
    <location>
        <begin position="1"/>
        <end position="26"/>
    </location>
</feature>
<comment type="caution">
    <text evidence="2">The sequence shown here is derived from an EMBL/GenBank/DDBJ whole genome shotgun (WGS) entry which is preliminary data.</text>
</comment>
<proteinExistence type="predicted"/>
<dbReference type="Proteomes" id="UP000231987">
    <property type="component" value="Unassembled WGS sequence"/>
</dbReference>
<organism evidence="2 3">
    <name type="scientific">Rhizobium meliloti</name>
    <name type="common">Ensifer meliloti</name>
    <name type="synonym">Sinorhizobium meliloti</name>
    <dbReference type="NCBI Taxonomy" id="382"/>
    <lineage>
        <taxon>Bacteria</taxon>
        <taxon>Pseudomonadati</taxon>
        <taxon>Pseudomonadota</taxon>
        <taxon>Alphaproteobacteria</taxon>
        <taxon>Hyphomicrobiales</taxon>
        <taxon>Rhizobiaceae</taxon>
        <taxon>Sinorhizobium/Ensifer group</taxon>
        <taxon>Sinorhizobium</taxon>
    </lineage>
</organism>
<feature type="chain" id="PRO_5014321848" description="DUF11 domain-containing protein" evidence="1">
    <location>
        <begin position="27"/>
        <end position="1962"/>
    </location>
</feature>
<name>A0A2J0Z982_RHIML</name>
<dbReference type="SUPFAM" id="SSF117074">
    <property type="entry name" value="Hypothetical protein PA1324"/>
    <property type="match status" value="1"/>
</dbReference>
<dbReference type="Gene3D" id="2.60.40.10">
    <property type="entry name" value="Immunoglobulins"/>
    <property type="match status" value="2"/>
</dbReference>
<sequence>MPVTYRALGRFIVVLAALASMFPAAAISAPPPAAARIEARASVTYFNAQLGIQESVSTNIVITRVKEVKSIETVFDQTVYLAPGSIGQFAFYIRNVGNVAVSPSAVTEQLSGDDADLAEVAAIIDQNRNGAADPGEWELTPDMAIELAAGTELPVIVQFETPAAGEEGDTAGVRLSARDGDAAGAATGMAVISSAGLVLEKSANRDEVPAGGTLRYSLRLRNNGVIATPGYSQIEGNAIRVDGSPASGVLVRDPRPLNTRVTAVSATGGFIGLYHIEGQPQHSYVKAPPGDRSKVDAVAFFRAGDYPAGFSANLEFEVAVAGNIQPGAILNTASTWQKVGGDWVKISSNLVKTPVEGGSATLTYTAPDGTPITSAALDSNVRLKLDAAACNITDGVDRIPIRIGTDPEADLETVLATETGSNTGLFTTTLIPIQRVLPAVEGDNILSGDRSTKASASATCGSQNVSAVLTVNPGGFVFHSASNAAVSGATVIIRNASGAEIERTVSDVSGFYVVSAADTAGTYRIEVLPPEGLAFPSTRTTFPAWGRNLDPDASYGRPFKTTGPFTGVDIPVDPDGSAALRLEQSVDQAIAAPGDILVYTLTLTNTTGIGLLDAFIHAGLPKGITYLEGTLRLDGKPVKVSGFPGRNLVFDVGFVGPNGAVTLTYMAVVDPTASGQLANIAHASGHLAGRGAVRSNDARAVVRIERDGGVFSDEGVVLGKVYIDFNENGRQDRYLPAGGDSAKGALEHAEPGIPGVKLQFSTGASVVTDIEGKYSMPGLPPGAHVVAISTATLPATVESRSTSARDALSPRSRYLRMLPGQVASEYFAVTPRKGVSRDEVLAELEARRQAYAENVDPDGNATVPERLELGGEEWVDYFGRLSSSRGEATKNTETQIVARDRSENGRPPAAADTGTPKALALERTRDLEAEIKGLSAELGFLDLESDSLLNSDIVSIRVKGPAEGKLGLNLNGKPVSEGQVGQRVVYSAGGVQAAEYVAVRLEGGRNTLEATFSDPFGNVRGRREITVLAAGRPARIELVAPPAAFADPASPIPVLIRFVDAEGVATEASMDVTLEASGQGRWGADDIRTNEPGVQIFVDKGEALVDYYPPALSGTHRIAVRNGLGRFETEVKLLADDSRRIIAGVVEGVVRLPGSVEPATGLEGFDGVTTGVDGELYLQGKIKGDALLTLRYDGDLDTEERLFRDIDPERYYPVYGDASERGYDAQSRSRLYVKVEKGLNYVLYGDIDISPQASEFQLGSHSRLLTGARAHVEAGPVTIDLFAGRTDQSQVIREFRAEGLSGPYDLDLTGYAEGSEQVEVITRDRRQPSVVVDTVLLKRFDDYRLDYFGNSIIFNAPVPAFDGDGNPNFIRVTYELETDGDPYWVYAGEARYRVNDRIAVGYREIRSEAERSFDDRRTVRAGYVSADLGAYGKAEVEVAQTVDKDGETGLASRLGYEVKRERVTLRVGAARADEDFAEGSSLSPGSAEVNVSADWNVSPRLKITTSALYDQQMPSGNERFGVEVLPSWMINPELTVSAGMRFVRLEPGDGEEPRSVPSGVLGAEWSPAALPSVALKGEVEADLTDFSHLRALLEASYQVNERVKVYTGVDWATSGSEFLDFSSADGATGTMKTGVEYRLNDDVKTFGEMRGGSQTGFAGGVAGDWEIGHWDLPGWIAGEDTRVYASIERFQPYDLDELIGLPFGVDDDQDTPQTTLAAGYLATLRDGNARLGLGAELSFKDGGYTAYGQQYWSQRAGGWTWAVENRLATADTDTQQRLRDHLRIGAALRPDEESIDALFLGGIRVERDFATDIDADTAYWSAAGSWALGTDTRITTKQAGQFQAKSVGDVTGDTFVLLAQTGVERDFELEDELRLRLGFNGTLFYDPLTGQSHSGVGAEIGFVPAKNVVLAAGYNLTKVNASSVSEIYTAGPYIRLSIKLDDSLWGFFDRAGLTVPVEGESR</sequence>
<dbReference type="EMBL" id="NJGD01000001">
    <property type="protein sequence ID" value="PJR17071.1"/>
    <property type="molecule type" value="Genomic_DNA"/>
</dbReference>